<accession>A0AAX6DPQ6</accession>
<evidence type="ECO:0000313" key="5">
    <source>
        <dbReference type="EMBL" id="KAJ6793748.1"/>
    </source>
</evidence>
<dbReference type="AlphaFoldDB" id="A0AAX6DPQ6"/>
<evidence type="ECO:0000256" key="2">
    <source>
        <dbReference type="ARBA" id="ARBA00023043"/>
    </source>
</evidence>
<protein>
    <submittedName>
        <fullName evidence="5">Ankyrin repeat-containing protein-like</fullName>
    </submittedName>
</protein>
<feature type="compositionally biased region" description="Basic residues" evidence="4">
    <location>
        <begin position="216"/>
        <end position="225"/>
    </location>
</feature>
<dbReference type="PROSITE" id="PS50088">
    <property type="entry name" value="ANK_REPEAT"/>
    <property type="match status" value="2"/>
</dbReference>
<dbReference type="Proteomes" id="UP001140949">
    <property type="component" value="Unassembled WGS sequence"/>
</dbReference>
<dbReference type="Gene3D" id="1.25.40.20">
    <property type="entry name" value="Ankyrin repeat-containing domain"/>
    <property type="match status" value="1"/>
</dbReference>
<evidence type="ECO:0000256" key="1">
    <source>
        <dbReference type="ARBA" id="ARBA00022737"/>
    </source>
</evidence>
<evidence type="ECO:0000313" key="6">
    <source>
        <dbReference type="Proteomes" id="UP001140949"/>
    </source>
</evidence>
<reference evidence="5" key="1">
    <citation type="journal article" date="2023" name="GigaByte">
        <title>Genome assembly of the bearded iris, Iris pallida Lam.</title>
        <authorList>
            <person name="Bruccoleri R.E."/>
            <person name="Oakeley E.J."/>
            <person name="Faust A.M.E."/>
            <person name="Altorfer M."/>
            <person name="Dessus-Babus S."/>
            <person name="Burckhardt D."/>
            <person name="Oertli M."/>
            <person name="Naumann U."/>
            <person name="Petersen F."/>
            <person name="Wong J."/>
        </authorList>
    </citation>
    <scope>NUCLEOTIDE SEQUENCE</scope>
    <source>
        <strain evidence="5">GSM-AAB239-AS_SAM_17_03QT</strain>
    </source>
</reference>
<dbReference type="EMBL" id="JANAVB010042807">
    <property type="protein sequence ID" value="KAJ6793748.1"/>
    <property type="molecule type" value="Genomic_DNA"/>
</dbReference>
<dbReference type="InterPro" id="IPR036770">
    <property type="entry name" value="Ankyrin_rpt-contain_sf"/>
</dbReference>
<keyword evidence="6" id="KW-1185">Reference proteome</keyword>
<gene>
    <name evidence="5" type="ORF">M6B38_235085</name>
</gene>
<dbReference type="SMART" id="SM00248">
    <property type="entry name" value="ANK"/>
    <property type="match status" value="3"/>
</dbReference>
<dbReference type="GO" id="GO:0005886">
    <property type="term" value="C:plasma membrane"/>
    <property type="evidence" value="ECO:0007669"/>
    <property type="project" value="TreeGrafter"/>
</dbReference>
<dbReference type="InterPro" id="IPR002110">
    <property type="entry name" value="Ankyrin_rpt"/>
</dbReference>
<dbReference type="PROSITE" id="PS50297">
    <property type="entry name" value="ANK_REP_REGION"/>
    <property type="match status" value="1"/>
</dbReference>
<dbReference type="PANTHER" id="PTHR24186:SF38">
    <property type="entry name" value="ANKYRIN REPEAT FAMILY PROTEIN"/>
    <property type="match status" value="1"/>
</dbReference>
<name>A0AAX6DPQ6_IRIPA</name>
<organism evidence="5 6">
    <name type="scientific">Iris pallida</name>
    <name type="common">Sweet iris</name>
    <dbReference type="NCBI Taxonomy" id="29817"/>
    <lineage>
        <taxon>Eukaryota</taxon>
        <taxon>Viridiplantae</taxon>
        <taxon>Streptophyta</taxon>
        <taxon>Embryophyta</taxon>
        <taxon>Tracheophyta</taxon>
        <taxon>Spermatophyta</taxon>
        <taxon>Magnoliopsida</taxon>
        <taxon>Liliopsida</taxon>
        <taxon>Asparagales</taxon>
        <taxon>Iridaceae</taxon>
        <taxon>Iridoideae</taxon>
        <taxon>Irideae</taxon>
        <taxon>Iris</taxon>
    </lineage>
</organism>
<feature type="repeat" description="ANK" evidence="3">
    <location>
        <begin position="37"/>
        <end position="59"/>
    </location>
</feature>
<keyword evidence="1" id="KW-0677">Repeat</keyword>
<reference evidence="5" key="2">
    <citation type="submission" date="2023-04" db="EMBL/GenBank/DDBJ databases">
        <authorList>
            <person name="Bruccoleri R.E."/>
            <person name="Oakeley E.J."/>
            <person name="Faust A.-M."/>
            <person name="Dessus-Babus S."/>
            <person name="Altorfer M."/>
            <person name="Burckhardt D."/>
            <person name="Oertli M."/>
            <person name="Naumann U."/>
            <person name="Petersen F."/>
            <person name="Wong J."/>
        </authorList>
    </citation>
    <scope>NUCLEOTIDE SEQUENCE</scope>
    <source>
        <strain evidence="5">GSM-AAB239-AS_SAM_17_03QT</strain>
        <tissue evidence="5">Leaf</tissue>
    </source>
</reference>
<feature type="region of interest" description="Disordered" evidence="4">
    <location>
        <begin position="121"/>
        <end position="225"/>
    </location>
</feature>
<dbReference type="Pfam" id="PF12796">
    <property type="entry name" value="Ank_2"/>
    <property type="match status" value="1"/>
</dbReference>
<feature type="compositionally biased region" description="Low complexity" evidence="4">
    <location>
        <begin position="146"/>
        <end position="159"/>
    </location>
</feature>
<evidence type="ECO:0000256" key="4">
    <source>
        <dbReference type="SAM" id="MobiDB-lite"/>
    </source>
</evidence>
<keyword evidence="2 3" id="KW-0040">ANK repeat</keyword>
<comment type="caution">
    <text evidence="5">The sequence shown here is derived from an EMBL/GenBank/DDBJ whole genome shotgun (WGS) entry which is preliminary data.</text>
</comment>
<dbReference type="SUPFAM" id="SSF48403">
    <property type="entry name" value="Ankyrin repeat"/>
    <property type="match status" value="1"/>
</dbReference>
<dbReference type="Pfam" id="PF13857">
    <property type="entry name" value="Ank_5"/>
    <property type="match status" value="1"/>
</dbReference>
<sequence length="225" mass="24398">MDWLTPIHAAALKGRTDILRELVVGACPESVRATTGRGETALHLAVRSSSFEAVEFLVETVAAAAELLNSKDDKGNTALHLAMARRQLQTMKFMLSKPSVDVNSVNRRGLTPLDVLLESPNEQYGDMAGRGDSCSGRQDRCRTEASSRSSTTSPSQSTSKAACQARRVPKHPWHAHGGGHADSNHHVPGGAEPSRRVRSKRRRHGEEQPGLESAGRRGRRSAPRV</sequence>
<proteinExistence type="predicted"/>
<evidence type="ECO:0000256" key="3">
    <source>
        <dbReference type="PROSITE-ProRule" id="PRU00023"/>
    </source>
</evidence>
<feature type="repeat" description="ANK" evidence="3">
    <location>
        <begin position="74"/>
        <end position="107"/>
    </location>
</feature>
<dbReference type="PANTHER" id="PTHR24186">
    <property type="entry name" value="PROTEIN PHOSPHATASE 1 REGULATORY SUBUNIT"/>
    <property type="match status" value="1"/>
</dbReference>